<evidence type="ECO:0000313" key="1">
    <source>
        <dbReference type="EMBL" id="AIJ48479.1"/>
    </source>
</evidence>
<dbReference type="GeneID" id="69561546"/>
<name>A0A076PNS9_COMTE</name>
<dbReference type="HOGENOM" id="CLU_617791_0_0_4"/>
<evidence type="ECO:0008006" key="3">
    <source>
        <dbReference type="Google" id="ProtNLM"/>
    </source>
</evidence>
<proteinExistence type="predicted"/>
<dbReference type="AlphaFoldDB" id="A0A076PNS9"/>
<dbReference type="KEGG" id="ctes:O987_21945"/>
<dbReference type="Pfam" id="PF13148">
    <property type="entry name" value="DUF3987"/>
    <property type="match status" value="2"/>
</dbReference>
<evidence type="ECO:0000313" key="2">
    <source>
        <dbReference type="Proteomes" id="UP000028782"/>
    </source>
</evidence>
<gene>
    <name evidence="1" type="ORF">O987_21945</name>
</gene>
<dbReference type="Proteomes" id="UP000028782">
    <property type="component" value="Chromosome"/>
</dbReference>
<dbReference type="InterPro" id="IPR025048">
    <property type="entry name" value="DUF3987"/>
</dbReference>
<dbReference type="RefSeq" id="WP_051962227.1">
    <property type="nucleotide sequence ID" value="NZ_CP006704.1"/>
</dbReference>
<protein>
    <recommendedName>
        <fullName evidence="3">DUF3987 domain-containing protein</fullName>
    </recommendedName>
</protein>
<accession>A0A076PNS9</accession>
<reference evidence="1 2" key="1">
    <citation type="journal article" date="2014" name="Genome Announc.">
        <title>Complete Genome Sequence of Polychlorinated Biphenyl Degrader Comamonas testosteroni TK102 (NBRC 109938).</title>
        <authorList>
            <person name="Fukuda K."/>
            <person name="Hosoyama A."/>
            <person name="Tsuchikane K."/>
            <person name="Ohji S."/>
            <person name="Yamazoe A."/>
            <person name="Fujita N."/>
            <person name="Shintani M."/>
            <person name="Kimbara K."/>
        </authorList>
    </citation>
    <scope>NUCLEOTIDE SEQUENCE [LARGE SCALE GENOMIC DNA]</scope>
    <source>
        <strain evidence="1">TK102</strain>
    </source>
</reference>
<sequence length="443" mass="49671">MSVLKEGQLLYPTESLPPMMRDFVYCVMHATQANDALVGPVAVSVASAAVQGVADVLSPFGTDMPTSLFTGVVALSGDRKSTVLKLACRGMEEFERGMEGYLDPEMSFRHWGSHPFLLEEATEKGVVDVYAKGAKSLFYALDEGSMLTRNLDVPALCKRFDAAPIRHLSRTRGLTYVADTRGALCMLVQDLTFSRMMKGDKGAYLIESGLLPRMLMSFASMPLSVPPPPCSMNTYNHEFHERIKALMRDYKELFMHGKPRSKMRLVADAEQLWKQALEEWEMLLRDSMWHSIRPFVRRAGEQALRLAGVLQWFTAPQEMIERTSMETAIDIVQWHLVQARAGFGKLPQEALQQELARTLYDYLMRRAVKYNATATPRNTLIRGAPLSLRKADQLDMALDQLELEGKVGFYPMNTRKNVVLTAASIAAMNPKNTTIANNLSGKF</sequence>
<dbReference type="EMBL" id="CP006704">
    <property type="protein sequence ID" value="AIJ48479.1"/>
    <property type="molecule type" value="Genomic_DNA"/>
</dbReference>
<organism evidence="1 2">
    <name type="scientific">Comamonas testosteroni TK102</name>
    <dbReference type="NCBI Taxonomy" id="1392005"/>
    <lineage>
        <taxon>Bacteria</taxon>
        <taxon>Pseudomonadati</taxon>
        <taxon>Pseudomonadota</taxon>
        <taxon>Betaproteobacteria</taxon>
        <taxon>Burkholderiales</taxon>
        <taxon>Comamonadaceae</taxon>
        <taxon>Comamonas</taxon>
    </lineage>
</organism>